<evidence type="ECO:0000259" key="8">
    <source>
        <dbReference type="PROSITE" id="PS52029"/>
    </source>
</evidence>
<evidence type="ECO:0000313" key="10">
    <source>
        <dbReference type="Proteomes" id="UP000184440"/>
    </source>
</evidence>
<dbReference type="RefSeq" id="WP_073264087.1">
    <property type="nucleotide sequence ID" value="NZ_FRCS01000018.1"/>
</dbReference>
<dbReference type="Pfam" id="PF03734">
    <property type="entry name" value="YkuD"/>
    <property type="match status" value="1"/>
</dbReference>
<protein>
    <submittedName>
        <fullName evidence="9">L,D-transpeptidase catalytic domain</fullName>
    </submittedName>
</protein>
<dbReference type="GO" id="GO:0005576">
    <property type="term" value="C:extracellular region"/>
    <property type="evidence" value="ECO:0007669"/>
    <property type="project" value="TreeGrafter"/>
</dbReference>
<dbReference type="GO" id="GO:0018104">
    <property type="term" value="P:peptidoglycan-protein cross-linking"/>
    <property type="evidence" value="ECO:0007669"/>
    <property type="project" value="TreeGrafter"/>
</dbReference>
<dbReference type="PANTHER" id="PTHR30582">
    <property type="entry name" value="L,D-TRANSPEPTIDASE"/>
    <property type="match status" value="1"/>
</dbReference>
<evidence type="ECO:0000256" key="3">
    <source>
        <dbReference type="ARBA" id="ARBA00022960"/>
    </source>
</evidence>
<comment type="pathway">
    <text evidence="1 6">Cell wall biogenesis; peptidoglycan biosynthesis.</text>
</comment>
<organism evidence="9 10">
    <name type="scientific">Cryptosporangium aurantiacum</name>
    <dbReference type="NCBI Taxonomy" id="134849"/>
    <lineage>
        <taxon>Bacteria</taxon>
        <taxon>Bacillati</taxon>
        <taxon>Actinomycetota</taxon>
        <taxon>Actinomycetes</taxon>
        <taxon>Cryptosporangiales</taxon>
        <taxon>Cryptosporangiaceae</taxon>
        <taxon>Cryptosporangium</taxon>
    </lineage>
</organism>
<dbReference type="InterPro" id="IPR050979">
    <property type="entry name" value="LD-transpeptidase"/>
</dbReference>
<keyword evidence="7" id="KW-0732">Signal</keyword>
<feature type="signal peptide" evidence="7">
    <location>
        <begin position="1"/>
        <end position="40"/>
    </location>
</feature>
<keyword evidence="5 6" id="KW-0961">Cell wall biogenesis/degradation</keyword>
<feature type="chain" id="PRO_5012432702" evidence="7">
    <location>
        <begin position="41"/>
        <end position="233"/>
    </location>
</feature>
<keyword evidence="3 6" id="KW-0133">Cell shape</keyword>
<feature type="domain" description="L,D-TPase catalytic" evidence="8">
    <location>
        <begin position="115"/>
        <end position="227"/>
    </location>
</feature>
<keyword evidence="2" id="KW-0808">Transferase</keyword>
<keyword evidence="10" id="KW-1185">Reference proteome</keyword>
<evidence type="ECO:0000313" key="9">
    <source>
        <dbReference type="EMBL" id="SHN46792.1"/>
    </source>
</evidence>
<dbReference type="CDD" id="cd16913">
    <property type="entry name" value="YkuD_like"/>
    <property type="match status" value="1"/>
</dbReference>
<dbReference type="OrthoDB" id="8887048at2"/>
<dbReference type="EMBL" id="FRCS01000018">
    <property type="protein sequence ID" value="SHN46792.1"/>
    <property type="molecule type" value="Genomic_DNA"/>
</dbReference>
<evidence type="ECO:0000256" key="2">
    <source>
        <dbReference type="ARBA" id="ARBA00022679"/>
    </source>
</evidence>
<dbReference type="Gene3D" id="2.40.440.10">
    <property type="entry name" value="L,D-transpeptidase catalytic domain-like"/>
    <property type="match status" value="1"/>
</dbReference>
<dbReference type="PROSITE" id="PS52029">
    <property type="entry name" value="LD_TPASE"/>
    <property type="match status" value="1"/>
</dbReference>
<dbReference type="InterPro" id="IPR038063">
    <property type="entry name" value="Transpep_catalytic_dom"/>
</dbReference>
<dbReference type="PANTHER" id="PTHR30582:SF33">
    <property type="entry name" value="EXPORTED PROTEIN"/>
    <property type="match status" value="1"/>
</dbReference>
<dbReference type="Proteomes" id="UP000184440">
    <property type="component" value="Unassembled WGS sequence"/>
</dbReference>
<dbReference type="InterPro" id="IPR005490">
    <property type="entry name" value="LD_TPept_cat_dom"/>
</dbReference>
<evidence type="ECO:0000256" key="1">
    <source>
        <dbReference type="ARBA" id="ARBA00004752"/>
    </source>
</evidence>
<sequence>MIRWSRRALGRALRRCAVLSAAAVIGGASLGVLLPSTAQAAGCAPRTGPAQRQVEKYLGLPVDGTASAADCLAVQRFQRRMDIRPAAGYAGPLTSKIVSRLSKASLGSCGYSAGIRVCVDLTHQVFWITRSGQRIHGPAPIRTGRKGLTTPAGTFKIQDRKISTVSTIFKVRLPYWQRFYRDMGFHQTTTYLHDSGSPGSHGCINLLPADARVLWKYTKTGTPVKIFGRKPGT</sequence>
<dbReference type="SUPFAM" id="SSF141523">
    <property type="entry name" value="L,D-transpeptidase catalytic domain-like"/>
    <property type="match status" value="1"/>
</dbReference>
<dbReference type="GO" id="GO:0071555">
    <property type="term" value="P:cell wall organization"/>
    <property type="evidence" value="ECO:0007669"/>
    <property type="project" value="UniProtKB-UniRule"/>
</dbReference>
<evidence type="ECO:0000256" key="7">
    <source>
        <dbReference type="SAM" id="SignalP"/>
    </source>
</evidence>
<evidence type="ECO:0000256" key="6">
    <source>
        <dbReference type="PROSITE-ProRule" id="PRU01373"/>
    </source>
</evidence>
<dbReference type="UniPathway" id="UPA00219"/>
<reference evidence="9 10" key="1">
    <citation type="submission" date="2016-11" db="EMBL/GenBank/DDBJ databases">
        <authorList>
            <person name="Jaros S."/>
            <person name="Januszkiewicz K."/>
            <person name="Wedrychowicz H."/>
        </authorList>
    </citation>
    <scope>NUCLEOTIDE SEQUENCE [LARGE SCALE GENOMIC DNA]</scope>
    <source>
        <strain evidence="9 10">DSM 46144</strain>
    </source>
</reference>
<dbReference type="STRING" id="134849.SAMN05443668_11821"/>
<evidence type="ECO:0000256" key="4">
    <source>
        <dbReference type="ARBA" id="ARBA00022984"/>
    </source>
</evidence>
<dbReference type="GO" id="GO:0008360">
    <property type="term" value="P:regulation of cell shape"/>
    <property type="evidence" value="ECO:0007669"/>
    <property type="project" value="UniProtKB-UniRule"/>
</dbReference>
<name>A0A1M7RKV1_9ACTN</name>
<evidence type="ECO:0000256" key="5">
    <source>
        <dbReference type="ARBA" id="ARBA00023316"/>
    </source>
</evidence>
<feature type="active site" description="Proton donor/acceptor" evidence="6">
    <location>
        <position position="186"/>
    </location>
</feature>
<accession>A0A1M7RKV1</accession>
<dbReference type="GO" id="GO:0071972">
    <property type="term" value="F:peptidoglycan L,D-transpeptidase activity"/>
    <property type="evidence" value="ECO:0007669"/>
    <property type="project" value="TreeGrafter"/>
</dbReference>
<keyword evidence="4 6" id="KW-0573">Peptidoglycan synthesis</keyword>
<dbReference type="AlphaFoldDB" id="A0A1M7RKV1"/>
<gene>
    <name evidence="9" type="ORF">SAMN05443668_11821</name>
</gene>
<feature type="active site" description="Nucleophile" evidence="6">
    <location>
        <position position="203"/>
    </location>
</feature>
<dbReference type="GO" id="GO:0016740">
    <property type="term" value="F:transferase activity"/>
    <property type="evidence" value="ECO:0007669"/>
    <property type="project" value="UniProtKB-KW"/>
</dbReference>
<proteinExistence type="predicted"/>